<gene>
    <name evidence="1" type="ORF">DIU24_00080</name>
</gene>
<comment type="caution">
    <text evidence="1">The sequence shown here is derived from an EMBL/GenBank/DDBJ whole genome shotgun (WGS) entry which is preliminary data.</text>
</comment>
<dbReference type="EMBL" id="DQFB01000001">
    <property type="protein sequence ID" value="HCQ40093.1"/>
    <property type="molecule type" value="Genomic_DNA"/>
</dbReference>
<organism evidence="1 2">
    <name type="scientific">candidate division WWE3 bacterium</name>
    <dbReference type="NCBI Taxonomy" id="2053526"/>
    <lineage>
        <taxon>Bacteria</taxon>
        <taxon>Katanobacteria</taxon>
    </lineage>
</organism>
<evidence type="ECO:0000313" key="2">
    <source>
        <dbReference type="Proteomes" id="UP000262056"/>
    </source>
</evidence>
<accession>A0A656PL72</accession>
<protein>
    <submittedName>
        <fullName evidence="1">Uncharacterized protein</fullName>
    </submittedName>
</protein>
<dbReference type="AlphaFoldDB" id="A0A656PL72"/>
<name>A0A656PL72_UNCKA</name>
<reference evidence="1 2" key="1">
    <citation type="journal article" date="2018" name="Nat. Biotechnol.">
        <title>A standardized bacterial taxonomy based on genome phylogeny substantially revises the tree of life.</title>
        <authorList>
            <person name="Parks D.H."/>
            <person name="Chuvochina M."/>
            <person name="Waite D.W."/>
            <person name="Rinke C."/>
            <person name="Skarshewski A."/>
            <person name="Chaumeil P.A."/>
            <person name="Hugenholtz P."/>
        </authorList>
    </citation>
    <scope>NUCLEOTIDE SEQUENCE [LARGE SCALE GENOMIC DNA]</scope>
    <source>
        <strain evidence="1">UBA12021</strain>
    </source>
</reference>
<dbReference type="Proteomes" id="UP000262056">
    <property type="component" value="Unassembled WGS sequence"/>
</dbReference>
<proteinExistence type="predicted"/>
<evidence type="ECO:0000313" key="1">
    <source>
        <dbReference type="EMBL" id="HCQ40093.1"/>
    </source>
</evidence>
<sequence length="247" mass="28400">MSANPFINDAESGGRKFEFSEQTNELIESLTKIKDSAEALNIADKRYHGHVLDALRDVVGVDREAEGTYRTFEKIHENAGVLKSGVTRELDKMPAVTGNILNVDELQIRKILGDITDENSQERFAELKNIQDQIALYYHGFMKDRYENLNSRNRIRDRIEEAVYETPSLKNRALEEERASNIRDERVSVVVRKYSSRLGAFVEIVKELNSKAKVFEVENLERVEQSFKDFNRVVVSVKNNLESEKKA</sequence>